<feature type="domain" description="Mannitol dehydrogenase C-terminal" evidence="4">
    <location>
        <begin position="248"/>
        <end position="371"/>
    </location>
</feature>
<evidence type="ECO:0000313" key="6">
    <source>
        <dbReference type="Proteomes" id="UP001363010"/>
    </source>
</evidence>
<evidence type="ECO:0000259" key="4">
    <source>
        <dbReference type="Pfam" id="PF08125"/>
    </source>
</evidence>
<dbReference type="InterPro" id="IPR036291">
    <property type="entry name" value="NAD(P)-bd_dom_sf"/>
</dbReference>
<dbReference type="EMBL" id="JBBKZV010000019">
    <property type="protein sequence ID" value="MEJ8825143.1"/>
    <property type="molecule type" value="Genomic_DNA"/>
</dbReference>
<dbReference type="InterPro" id="IPR013118">
    <property type="entry name" value="Mannitol_DH_C"/>
</dbReference>
<reference evidence="5 6" key="1">
    <citation type="submission" date="2024-03" db="EMBL/GenBank/DDBJ databases">
        <title>Novel species of the genus Variovorax.</title>
        <authorList>
            <person name="Liu Q."/>
            <person name="Xin Y.-H."/>
        </authorList>
    </citation>
    <scope>NUCLEOTIDE SEQUENCE [LARGE SCALE GENOMIC DNA]</scope>
    <source>
        <strain evidence="5 6">KACC 18501</strain>
    </source>
</reference>
<keyword evidence="1" id="KW-0560">Oxidoreductase</keyword>
<dbReference type="SUPFAM" id="SSF48179">
    <property type="entry name" value="6-phosphogluconate dehydrogenase C-terminal domain-like"/>
    <property type="match status" value="1"/>
</dbReference>
<feature type="domain" description="Mannitol dehydrogenase N-terminal" evidence="3">
    <location>
        <begin position="4"/>
        <end position="230"/>
    </location>
</feature>
<dbReference type="InterPro" id="IPR013131">
    <property type="entry name" value="Mannitol_DH_N"/>
</dbReference>
<name>A0ABU8W573_9BURK</name>
<dbReference type="RefSeq" id="WP_340366169.1">
    <property type="nucleotide sequence ID" value="NZ_JBBKZV010000019.1"/>
</dbReference>
<organism evidence="5 6">
    <name type="scientific">Variovorax humicola</name>
    <dbReference type="NCBI Taxonomy" id="1769758"/>
    <lineage>
        <taxon>Bacteria</taxon>
        <taxon>Pseudomonadati</taxon>
        <taxon>Pseudomonadota</taxon>
        <taxon>Betaproteobacteria</taxon>
        <taxon>Burkholderiales</taxon>
        <taxon>Comamonadaceae</taxon>
        <taxon>Variovorax</taxon>
    </lineage>
</organism>
<dbReference type="PANTHER" id="PTHR30524">
    <property type="entry name" value="MANNITOL-1-PHOSPHATE 5-DEHYDROGENASE"/>
    <property type="match status" value="1"/>
</dbReference>
<keyword evidence="6" id="KW-1185">Reference proteome</keyword>
<dbReference type="Proteomes" id="UP001363010">
    <property type="component" value="Unassembled WGS sequence"/>
</dbReference>
<accession>A0ABU8W573</accession>
<sequence>MGQAILQFGTSRFLQAHVDLFVSQALDRGEAGKAIGGILVVQTTNNPASAERVAALASGDGYPVRIRGIRSGERIDETVTCRSVRQAMQADADWSALRDAVATDVHVIVSNTADRGYQLDDLDGPELIGDTLHAPRSFPAKLLVLLHHRWRAIPAADISIFPCELIERNGDVLRDVVHALAARWKLDASFIDWLGEHCVWANSLVDRIVSEALHPVGAVAEPYALWAIERQRGLMLPCAHEHIVLTDDLERFERLKLFLLNAGHTFLADRWLEQGRPQDETVQQAMNDAASRAELESFWAEEVLPVFEALGQRGEAETYLVELRERLLNPFLNHRLADIAQNHAQKKLRRFAPIVALADKLQCGLAQPRLRTALAEQGAREVLA</sequence>
<dbReference type="PANTHER" id="PTHR30524:SF0">
    <property type="entry name" value="ALTRONATE OXIDOREDUCTASE-RELATED"/>
    <property type="match status" value="1"/>
</dbReference>
<comment type="caution">
    <text evidence="5">The sequence shown here is derived from an EMBL/GenBank/DDBJ whole genome shotgun (WGS) entry which is preliminary data.</text>
</comment>
<dbReference type="Gene3D" id="3.40.50.720">
    <property type="entry name" value="NAD(P)-binding Rossmann-like Domain"/>
    <property type="match status" value="1"/>
</dbReference>
<dbReference type="InterPro" id="IPR008927">
    <property type="entry name" value="6-PGluconate_DH-like_C_sf"/>
</dbReference>
<dbReference type="Pfam" id="PF08125">
    <property type="entry name" value="Mannitol_dh_C"/>
    <property type="match status" value="1"/>
</dbReference>
<proteinExistence type="predicted"/>
<evidence type="ECO:0000313" key="5">
    <source>
        <dbReference type="EMBL" id="MEJ8825143.1"/>
    </source>
</evidence>
<keyword evidence="2" id="KW-0520">NAD</keyword>
<dbReference type="Gene3D" id="1.10.1040.10">
    <property type="entry name" value="N-(1-d-carboxylethyl)-l-norvaline Dehydrogenase, domain 2"/>
    <property type="match status" value="1"/>
</dbReference>
<evidence type="ECO:0000259" key="3">
    <source>
        <dbReference type="Pfam" id="PF01232"/>
    </source>
</evidence>
<dbReference type="InterPro" id="IPR013328">
    <property type="entry name" value="6PGD_dom2"/>
</dbReference>
<gene>
    <name evidence="5" type="ORF">WKW80_24475</name>
</gene>
<protein>
    <submittedName>
        <fullName evidence="5">Mannitol dehydrogenase family protein</fullName>
    </submittedName>
</protein>
<evidence type="ECO:0000256" key="1">
    <source>
        <dbReference type="ARBA" id="ARBA00023002"/>
    </source>
</evidence>
<dbReference type="SUPFAM" id="SSF51735">
    <property type="entry name" value="NAD(P)-binding Rossmann-fold domains"/>
    <property type="match status" value="1"/>
</dbReference>
<evidence type="ECO:0000256" key="2">
    <source>
        <dbReference type="ARBA" id="ARBA00023027"/>
    </source>
</evidence>
<dbReference type="Pfam" id="PF01232">
    <property type="entry name" value="Mannitol_dh"/>
    <property type="match status" value="1"/>
</dbReference>